<evidence type="ECO:0000313" key="3">
    <source>
        <dbReference type="Proteomes" id="UP000015455"/>
    </source>
</evidence>
<dbReference type="eggNOG" id="COG3777">
    <property type="taxonomic scope" value="Bacteria"/>
</dbReference>
<comment type="caution">
    <text evidence="2">The sequence shown here is derived from an EMBL/GenBank/DDBJ whole genome shotgun (WGS) entry which is preliminary data.</text>
</comment>
<protein>
    <recommendedName>
        <fullName evidence="1">FAS1-like dehydratase domain-containing protein</fullName>
    </recommendedName>
</protein>
<dbReference type="EMBL" id="ATJV01000047">
    <property type="protein sequence ID" value="EPZ16257.1"/>
    <property type="molecule type" value="Genomic_DNA"/>
</dbReference>
<dbReference type="STRING" id="1348657.M622_13595"/>
<dbReference type="OrthoDB" id="5522043at2"/>
<dbReference type="PATRIC" id="fig|1348657.5.peg.1256"/>
<dbReference type="RefSeq" id="WP_021248689.1">
    <property type="nucleotide sequence ID" value="NZ_ATJV01000047.1"/>
</dbReference>
<sequence length="142" mass="15622">MALDRSRIGYCLPAFTVTVEPAALAAFAEAIGDPDPACREIAPPTFMKVLEGQDNSSRRIMEALGADLKRILHAEQQFEYVAPIRAGMKVSVARCVADIYDRREGQLEFALIETTFADEEAGVLGRSRQLVLVRNPPRSDEA</sequence>
<keyword evidence="3" id="KW-1185">Reference proteome</keyword>
<dbReference type="Gene3D" id="3.10.129.10">
    <property type="entry name" value="Hotdog Thioesterase"/>
    <property type="match status" value="1"/>
</dbReference>
<evidence type="ECO:0000259" key="1">
    <source>
        <dbReference type="Pfam" id="PF13452"/>
    </source>
</evidence>
<accession>S9ZRV9</accession>
<dbReference type="InterPro" id="IPR029069">
    <property type="entry name" value="HotDog_dom_sf"/>
</dbReference>
<feature type="domain" description="FAS1-like dehydratase" evidence="1">
    <location>
        <begin position="8"/>
        <end position="119"/>
    </location>
</feature>
<gene>
    <name evidence="2" type="ORF">M622_13595</name>
</gene>
<organism evidence="2 3">
    <name type="scientific">Thauera terpenica 58Eu</name>
    <dbReference type="NCBI Taxonomy" id="1348657"/>
    <lineage>
        <taxon>Bacteria</taxon>
        <taxon>Pseudomonadati</taxon>
        <taxon>Pseudomonadota</taxon>
        <taxon>Betaproteobacteria</taxon>
        <taxon>Rhodocyclales</taxon>
        <taxon>Zoogloeaceae</taxon>
        <taxon>Thauera</taxon>
    </lineage>
</organism>
<dbReference type="AlphaFoldDB" id="S9ZRV9"/>
<proteinExistence type="predicted"/>
<dbReference type="Proteomes" id="UP000015455">
    <property type="component" value="Unassembled WGS sequence"/>
</dbReference>
<evidence type="ECO:0000313" key="2">
    <source>
        <dbReference type="EMBL" id="EPZ16257.1"/>
    </source>
</evidence>
<reference evidence="2 3" key="1">
    <citation type="submission" date="2013-06" db="EMBL/GenBank/DDBJ databases">
        <title>Draft genome sequence of Thauera terpenica.</title>
        <authorList>
            <person name="Liu B."/>
            <person name="Frostegard A.H."/>
            <person name="Shapleigh J.P."/>
        </authorList>
    </citation>
    <scope>NUCLEOTIDE SEQUENCE [LARGE SCALE GENOMIC DNA]</scope>
    <source>
        <strain evidence="2 3">58Eu</strain>
    </source>
</reference>
<name>S9ZRV9_9RHOO</name>
<dbReference type="SUPFAM" id="SSF54637">
    <property type="entry name" value="Thioesterase/thiol ester dehydrase-isomerase"/>
    <property type="match status" value="1"/>
</dbReference>
<dbReference type="InterPro" id="IPR039569">
    <property type="entry name" value="FAS1-like_DH_region"/>
</dbReference>
<dbReference type="Pfam" id="PF13452">
    <property type="entry name" value="FAS1_DH_region"/>
    <property type="match status" value="1"/>
</dbReference>